<dbReference type="RefSeq" id="WP_085237283.1">
    <property type="nucleotide sequence ID" value="NZ_CP020773.1"/>
</dbReference>
<name>A0AAC9WJ31_9STAP</name>
<evidence type="ECO:0008006" key="3">
    <source>
        <dbReference type="Google" id="ProtNLM"/>
    </source>
</evidence>
<keyword evidence="2" id="KW-1185">Reference proteome</keyword>
<reference evidence="1 2" key="1">
    <citation type="submission" date="2017-04" db="EMBL/GenBank/DDBJ databases">
        <authorList>
            <person name="Veseli I.A."/>
            <person name="Tang C."/>
            <person name="Pombert J.-F."/>
        </authorList>
    </citation>
    <scope>NUCLEOTIDE SEQUENCE [LARGE SCALE GENOMIC DNA]</scope>
    <source>
        <strain evidence="1 2">ATCC 700373</strain>
    </source>
</reference>
<evidence type="ECO:0000313" key="1">
    <source>
        <dbReference type="EMBL" id="ARJ50805.1"/>
    </source>
</evidence>
<dbReference type="EMBL" id="CP020773">
    <property type="protein sequence ID" value="ARJ50805.1"/>
    <property type="molecule type" value="Genomic_DNA"/>
</dbReference>
<accession>A0AAC9WJ31</accession>
<sequence length="144" mass="16564">MIVILIILAVIVLAILLFLNSKLNQMRREMTGLPISAKFPIRQSLQLDRQYMMIVSTQCSVCQRIFQSLKSKTSLDSLYLVFKEDTQTVQQFIVQHPHLKKVHIISDIEPQQLYIQTTPLTYTVNRTGHIIKKQAVVSLKELGL</sequence>
<organism evidence="1 2">
    <name type="scientific">Staphylococcus lutrae</name>
    <dbReference type="NCBI Taxonomy" id="155085"/>
    <lineage>
        <taxon>Bacteria</taxon>
        <taxon>Bacillati</taxon>
        <taxon>Bacillota</taxon>
        <taxon>Bacilli</taxon>
        <taxon>Bacillales</taxon>
        <taxon>Staphylococcaceae</taxon>
        <taxon>Staphylococcus</taxon>
    </lineage>
</organism>
<evidence type="ECO:0000313" key="2">
    <source>
        <dbReference type="Proteomes" id="UP000242864"/>
    </source>
</evidence>
<dbReference type="Proteomes" id="UP000242864">
    <property type="component" value="Chromosome"/>
</dbReference>
<protein>
    <recommendedName>
        <fullName evidence="3">Thioredoxin</fullName>
    </recommendedName>
</protein>
<proteinExistence type="predicted"/>
<dbReference type="AlphaFoldDB" id="A0AAC9WJ31"/>
<dbReference type="KEGG" id="slz:B5P37_05465"/>
<gene>
    <name evidence="1" type="ORF">B5P37_05465</name>
</gene>